<name>A0ACC0XB77_9ROSI</name>
<protein>
    <submittedName>
        <fullName evidence="1">Uncharacterized protein</fullName>
    </submittedName>
</protein>
<evidence type="ECO:0000313" key="2">
    <source>
        <dbReference type="Proteomes" id="UP001163603"/>
    </source>
</evidence>
<sequence length="378" mass="41645">MAEKMRQLSILATLLTTVLISFNRIPIVLCEPKIIPADSSKLDAWIGQNVKQFVETKNLDDKEGSVLDDVLAIAEVGLKVITVKKDGSGDFKTVTDAMKSIPSRNTKRTIIKIGRGEYREKITIDKSKRFITFLGDPKGMPKIVFDGTAAKYGTVDSATVAVESDYFVAANIAFVNSAPMPDAKRDDQQAVALRISGDMAAFHNCRFIGYQDTLCDFVGRHLFKDCYVEGTIDFIFGDGQSLYLNTTVKSVAKGLSVITAHGREEVSGKSGFAFVHCNIIGSGDTFLGRAWKNSPRVIFAYTYMGEHINDQGWLSGMYGESNSNQKKVYYGEYKCMGPGADSTHRAKFAKILSDAEAKPFLSMTYLDANKWVLPPPKV</sequence>
<keyword evidence="2" id="KW-1185">Reference proteome</keyword>
<organism evidence="1 2">
    <name type="scientific">Pistacia integerrima</name>
    <dbReference type="NCBI Taxonomy" id="434235"/>
    <lineage>
        <taxon>Eukaryota</taxon>
        <taxon>Viridiplantae</taxon>
        <taxon>Streptophyta</taxon>
        <taxon>Embryophyta</taxon>
        <taxon>Tracheophyta</taxon>
        <taxon>Spermatophyta</taxon>
        <taxon>Magnoliopsida</taxon>
        <taxon>eudicotyledons</taxon>
        <taxon>Gunneridae</taxon>
        <taxon>Pentapetalae</taxon>
        <taxon>rosids</taxon>
        <taxon>malvids</taxon>
        <taxon>Sapindales</taxon>
        <taxon>Anacardiaceae</taxon>
        <taxon>Pistacia</taxon>
    </lineage>
</organism>
<proteinExistence type="predicted"/>
<comment type="caution">
    <text evidence="1">The sequence shown here is derived from an EMBL/GenBank/DDBJ whole genome shotgun (WGS) entry which is preliminary data.</text>
</comment>
<dbReference type="Proteomes" id="UP001163603">
    <property type="component" value="Chromosome 13"/>
</dbReference>
<gene>
    <name evidence="1" type="ORF">Pint_21035</name>
</gene>
<evidence type="ECO:0000313" key="1">
    <source>
        <dbReference type="EMBL" id="KAJ0014280.1"/>
    </source>
</evidence>
<accession>A0ACC0XB77</accession>
<reference evidence="2" key="1">
    <citation type="journal article" date="2023" name="G3 (Bethesda)">
        <title>Genome assembly and association tests identify interacting loci associated with vigor, precocity, and sex in interspecific pistachio rootstocks.</title>
        <authorList>
            <person name="Palmer W."/>
            <person name="Jacygrad E."/>
            <person name="Sagayaradj S."/>
            <person name="Cavanaugh K."/>
            <person name="Han R."/>
            <person name="Bertier L."/>
            <person name="Beede B."/>
            <person name="Kafkas S."/>
            <person name="Golino D."/>
            <person name="Preece J."/>
            <person name="Michelmore R."/>
        </authorList>
    </citation>
    <scope>NUCLEOTIDE SEQUENCE [LARGE SCALE GENOMIC DNA]</scope>
</reference>
<dbReference type="EMBL" id="CM047748">
    <property type="protein sequence ID" value="KAJ0014280.1"/>
    <property type="molecule type" value="Genomic_DNA"/>
</dbReference>